<evidence type="ECO:0000256" key="2">
    <source>
        <dbReference type="SAM" id="MobiDB-lite"/>
    </source>
</evidence>
<dbReference type="InterPro" id="IPR002508">
    <property type="entry name" value="MurNAc-LAA_cat"/>
</dbReference>
<gene>
    <name evidence="4" type="ORF">GCM10023147_09810</name>
</gene>
<dbReference type="PANTHER" id="PTHR30404">
    <property type="entry name" value="N-ACETYLMURAMOYL-L-ALANINE AMIDASE"/>
    <property type="match status" value="1"/>
</dbReference>
<evidence type="ECO:0000313" key="5">
    <source>
        <dbReference type="Proteomes" id="UP001500635"/>
    </source>
</evidence>
<dbReference type="RefSeq" id="WP_344991711.1">
    <property type="nucleotide sequence ID" value="NZ_BAABFR010000010.1"/>
</dbReference>
<comment type="caution">
    <text evidence="4">The sequence shown here is derived from an EMBL/GenBank/DDBJ whole genome shotgun (WGS) entry which is preliminary data.</text>
</comment>
<dbReference type="SUPFAM" id="SSF53187">
    <property type="entry name" value="Zn-dependent exopeptidases"/>
    <property type="match status" value="1"/>
</dbReference>
<organism evidence="4 5">
    <name type="scientific">Tsukamurella soli</name>
    <dbReference type="NCBI Taxonomy" id="644556"/>
    <lineage>
        <taxon>Bacteria</taxon>
        <taxon>Bacillati</taxon>
        <taxon>Actinomycetota</taxon>
        <taxon>Actinomycetes</taxon>
        <taxon>Mycobacteriales</taxon>
        <taxon>Tsukamurellaceae</taxon>
        <taxon>Tsukamurella</taxon>
    </lineage>
</organism>
<dbReference type="EMBL" id="BAABFR010000010">
    <property type="protein sequence ID" value="GAA4386490.1"/>
    <property type="molecule type" value="Genomic_DNA"/>
</dbReference>
<dbReference type="Gene3D" id="3.40.630.40">
    <property type="entry name" value="Zn-dependent exopeptidases"/>
    <property type="match status" value="2"/>
</dbReference>
<keyword evidence="5" id="KW-1185">Reference proteome</keyword>
<dbReference type="CDD" id="cd02696">
    <property type="entry name" value="MurNAc-LAA"/>
    <property type="match status" value="1"/>
</dbReference>
<accession>A0ABP8J7N7</accession>
<sequence length="196" mass="20283">MKAQRIALLAASTVPAVVLTGCTISDATDRSQPATHTTLSLAAPSPVAADATLSRQVPTGRGGTRDCNTTGTAGDDGFPEHTLDWNVADRLYKLLETQGVQVAFSRPDDASVGPCVDVRAQTADSWDADAAVSIHADGTAATDHGFHVNLSSPPTVLVECGNMRNSADEAVLNSADGQQRTAQALADGLAAFLSRR</sequence>
<evidence type="ECO:0000256" key="1">
    <source>
        <dbReference type="ARBA" id="ARBA00022801"/>
    </source>
</evidence>
<evidence type="ECO:0000259" key="3">
    <source>
        <dbReference type="SMART" id="SM00646"/>
    </source>
</evidence>
<feature type="region of interest" description="Disordered" evidence="2">
    <location>
        <begin position="54"/>
        <end position="75"/>
    </location>
</feature>
<dbReference type="PROSITE" id="PS51257">
    <property type="entry name" value="PROKAR_LIPOPROTEIN"/>
    <property type="match status" value="1"/>
</dbReference>
<dbReference type="Proteomes" id="UP001500635">
    <property type="component" value="Unassembled WGS sequence"/>
</dbReference>
<dbReference type="Pfam" id="PF01520">
    <property type="entry name" value="Amidase_3"/>
    <property type="match status" value="2"/>
</dbReference>
<proteinExistence type="predicted"/>
<evidence type="ECO:0000313" key="4">
    <source>
        <dbReference type="EMBL" id="GAA4386490.1"/>
    </source>
</evidence>
<dbReference type="PANTHER" id="PTHR30404:SF0">
    <property type="entry name" value="N-ACETYLMURAMOYL-L-ALANINE AMIDASE AMIC"/>
    <property type="match status" value="1"/>
</dbReference>
<protein>
    <submittedName>
        <fullName evidence="4">Rv3717 family N-acetylmuramoyl-L-alanine amidase</fullName>
    </submittedName>
</protein>
<name>A0ABP8J7N7_9ACTN</name>
<reference evidence="5" key="1">
    <citation type="journal article" date="2019" name="Int. J. Syst. Evol. Microbiol.">
        <title>The Global Catalogue of Microorganisms (GCM) 10K type strain sequencing project: providing services to taxonomists for standard genome sequencing and annotation.</title>
        <authorList>
            <consortium name="The Broad Institute Genomics Platform"/>
            <consortium name="The Broad Institute Genome Sequencing Center for Infectious Disease"/>
            <person name="Wu L."/>
            <person name="Ma J."/>
        </authorList>
    </citation>
    <scope>NUCLEOTIDE SEQUENCE [LARGE SCALE GENOMIC DNA]</scope>
    <source>
        <strain evidence="5">JCM 17688</strain>
    </source>
</reference>
<keyword evidence="1" id="KW-0378">Hydrolase</keyword>
<dbReference type="SMART" id="SM00646">
    <property type="entry name" value="Ami_3"/>
    <property type="match status" value="1"/>
</dbReference>
<dbReference type="InterPro" id="IPR050695">
    <property type="entry name" value="N-acetylmuramoyl_amidase_3"/>
</dbReference>
<feature type="domain" description="MurNAc-LAA" evidence="3">
    <location>
        <begin position="120"/>
        <end position="190"/>
    </location>
</feature>